<sequence>NGSKSMASDHESNESLPLGFVGGTRLYQNDPALSVYKWGLMKGMCTDKVVEIILKESVNRDLVATRVPTNVENNTVFIIDTTKLSDEDDIKCDDLGAWLYATGSIGKEDEVVQERSSDEDVRVYNVQCQFYSNKSMPSLKKTIITARDAVSTVSSDLAFIQYVFTDGEQEVVVKCHGNSKKQRCSAYKRTMPSTMNMIKHTLTKLPARETVHKIINEKGGIMKIESSGELP</sequence>
<gene>
    <name evidence="1" type="ORF">PACLA_8A012739</name>
</gene>
<dbReference type="EMBL" id="CACRXK020004255">
    <property type="protein sequence ID" value="CAB4002101.1"/>
    <property type="molecule type" value="Genomic_DNA"/>
</dbReference>
<organism evidence="1 2">
    <name type="scientific">Paramuricea clavata</name>
    <name type="common">Red gorgonian</name>
    <name type="synonym">Violescent sea-whip</name>
    <dbReference type="NCBI Taxonomy" id="317549"/>
    <lineage>
        <taxon>Eukaryota</taxon>
        <taxon>Metazoa</taxon>
        <taxon>Cnidaria</taxon>
        <taxon>Anthozoa</taxon>
        <taxon>Octocorallia</taxon>
        <taxon>Malacalcyonacea</taxon>
        <taxon>Plexauridae</taxon>
        <taxon>Paramuricea</taxon>
    </lineage>
</organism>
<keyword evidence="2" id="KW-1185">Reference proteome</keyword>
<name>A0A6S7I650_PARCT</name>
<proteinExistence type="predicted"/>
<dbReference type="OrthoDB" id="5988294at2759"/>
<reference evidence="1" key="1">
    <citation type="submission" date="2020-04" db="EMBL/GenBank/DDBJ databases">
        <authorList>
            <person name="Alioto T."/>
            <person name="Alioto T."/>
            <person name="Gomez Garrido J."/>
        </authorList>
    </citation>
    <scope>NUCLEOTIDE SEQUENCE</scope>
    <source>
        <strain evidence="1">A484AB</strain>
    </source>
</reference>
<dbReference type="Proteomes" id="UP001152795">
    <property type="component" value="Unassembled WGS sequence"/>
</dbReference>
<comment type="caution">
    <text evidence="1">The sequence shown here is derived from an EMBL/GenBank/DDBJ whole genome shotgun (WGS) entry which is preliminary data.</text>
</comment>
<dbReference type="AlphaFoldDB" id="A0A6S7I650"/>
<evidence type="ECO:0000313" key="2">
    <source>
        <dbReference type="Proteomes" id="UP001152795"/>
    </source>
</evidence>
<accession>A0A6S7I650</accession>
<evidence type="ECO:0000313" key="1">
    <source>
        <dbReference type="EMBL" id="CAB4002101.1"/>
    </source>
</evidence>
<feature type="non-terminal residue" evidence="1">
    <location>
        <position position="231"/>
    </location>
</feature>
<protein>
    <submittedName>
        <fullName evidence="1">Uncharacterized protein</fullName>
    </submittedName>
</protein>